<dbReference type="RefSeq" id="WP_386741302.1">
    <property type="nucleotide sequence ID" value="NZ_JBHSMG010000006.1"/>
</dbReference>
<comment type="caution">
    <text evidence="2">The sequence shown here is derived from an EMBL/GenBank/DDBJ whole genome shotgun (WGS) entry which is preliminary data.</text>
</comment>
<evidence type="ECO:0000259" key="1">
    <source>
        <dbReference type="Pfam" id="PF04480"/>
    </source>
</evidence>
<dbReference type="SUPFAM" id="SSF52980">
    <property type="entry name" value="Restriction endonuclease-like"/>
    <property type="match status" value="1"/>
</dbReference>
<dbReference type="Proteomes" id="UP001596039">
    <property type="component" value="Unassembled WGS sequence"/>
</dbReference>
<gene>
    <name evidence="2" type="ORF">ACFPJ4_15090</name>
</gene>
<evidence type="ECO:0000313" key="2">
    <source>
        <dbReference type="EMBL" id="MFC5503571.1"/>
    </source>
</evidence>
<proteinExistence type="predicted"/>
<accession>A0ABW0NT06</accession>
<protein>
    <submittedName>
        <fullName evidence="2">DUF559 domain-containing protein</fullName>
    </submittedName>
</protein>
<organism evidence="2 3">
    <name type="scientific">Lysinimonas soli</name>
    <dbReference type="NCBI Taxonomy" id="1074233"/>
    <lineage>
        <taxon>Bacteria</taxon>
        <taxon>Bacillati</taxon>
        <taxon>Actinomycetota</taxon>
        <taxon>Actinomycetes</taxon>
        <taxon>Micrococcales</taxon>
        <taxon>Microbacteriaceae</taxon>
        <taxon>Lysinimonas</taxon>
    </lineage>
</organism>
<keyword evidence="3" id="KW-1185">Reference proteome</keyword>
<evidence type="ECO:0000313" key="3">
    <source>
        <dbReference type="Proteomes" id="UP001596039"/>
    </source>
</evidence>
<dbReference type="InterPro" id="IPR007569">
    <property type="entry name" value="DUF559"/>
</dbReference>
<sequence length="277" mass="29796">MPVISYRQARAAGASRADLARMLLDGSLHRIRTGWYATPDTPDDIVTAVRCGGTLSCRGALRQHGIWCLPGPVHARVPPRGRVHGSAARIHRLPGSAAAGVDELPTALRTAVSCLPAEEAVCAIDSVLNLGAMTMSQLAGTLDTARGRKLLALADGGAASGLETLARLRLRARRLPVRVQVPIAGVGRVDLIVGDRLVVELDGDAWHSTPVQRETDRRRDSALVGRGYLAMRAGYSRVMDDWAGFEREILAVVRRREHRWRAVHDVGPGDDAAPSRA</sequence>
<dbReference type="Pfam" id="PF04480">
    <property type="entry name" value="DUF559"/>
    <property type="match status" value="1"/>
</dbReference>
<reference evidence="3" key="1">
    <citation type="journal article" date="2019" name="Int. J. Syst. Evol. Microbiol.">
        <title>The Global Catalogue of Microorganisms (GCM) 10K type strain sequencing project: providing services to taxonomists for standard genome sequencing and annotation.</title>
        <authorList>
            <consortium name="The Broad Institute Genomics Platform"/>
            <consortium name="The Broad Institute Genome Sequencing Center for Infectious Disease"/>
            <person name="Wu L."/>
            <person name="Ma J."/>
        </authorList>
    </citation>
    <scope>NUCLEOTIDE SEQUENCE [LARGE SCALE GENOMIC DNA]</scope>
    <source>
        <strain evidence="3">CGMCC 4.6997</strain>
    </source>
</reference>
<dbReference type="InterPro" id="IPR011335">
    <property type="entry name" value="Restrct_endonuc-II-like"/>
</dbReference>
<feature type="domain" description="DUF559" evidence="1">
    <location>
        <begin position="178"/>
        <end position="253"/>
    </location>
</feature>
<name>A0ABW0NT06_9MICO</name>
<dbReference type="Gene3D" id="3.40.960.10">
    <property type="entry name" value="VSR Endonuclease"/>
    <property type="match status" value="1"/>
</dbReference>
<dbReference type="EMBL" id="JBHSMG010000006">
    <property type="protein sequence ID" value="MFC5503571.1"/>
    <property type="molecule type" value="Genomic_DNA"/>
</dbReference>